<dbReference type="Proteomes" id="UP001221898">
    <property type="component" value="Unassembled WGS sequence"/>
</dbReference>
<sequence length="217" mass="24437">MKIMNSASELEVGRQHKSKRMTWSYHLCTLFFVVVLLAAAVTGTIFFMNNYQVLPMSYGPPLISTNQGEGNPLVTVERGDGSRVNIFIDPNCPDYSRNFLRPEGDQTSLLHSLMDRDSDRKGRRGQDRVLLVNLVEQLTELSTHTRQTKTDYDSLRRGQWDLGQQFNALQSEQGRLVQVRNSQPELRARHMFACHAAPSRTELSSASLKGVTHGADG</sequence>
<evidence type="ECO:0000313" key="2">
    <source>
        <dbReference type="Proteomes" id="UP001221898"/>
    </source>
</evidence>
<keyword evidence="2" id="KW-1185">Reference proteome</keyword>
<reference evidence="1" key="1">
    <citation type="journal article" date="2023" name="Science">
        <title>Genome structures resolve the early diversification of teleost fishes.</title>
        <authorList>
            <person name="Parey E."/>
            <person name="Louis A."/>
            <person name="Montfort J."/>
            <person name="Bouchez O."/>
            <person name="Roques C."/>
            <person name="Iampietro C."/>
            <person name="Lluch J."/>
            <person name="Castinel A."/>
            <person name="Donnadieu C."/>
            <person name="Desvignes T."/>
            <person name="Floi Bucao C."/>
            <person name="Jouanno E."/>
            <person name="Wen M."/>
            <person name="Mejri S."/>
            <person name="Dirks R."/>
            <person name="Jansen H."/>
            <person name="Henkel C."/>
            <person name="Chen W.J."/>
            <person name="Zahm M."/>
            <person name="Cabau C."/>
            <person name="Klopp C."/>
            <person name="Thompson A.W."/>
            <person name="Robinson-Rechavi M."/>
            <person name="Braasch I."/>
            <person name="Lecointre G."/>
            <person name="Bobe J."/>
            <person name="Postlethwait J.H."/>
            <person name="Berthelot C."/>
            <person name="Roest Crollius H."/>
            <person name="Guiguen Y."/>
        </authorList>
    </citation>
    <scope>NUCLEOTIDE SEQUENCE</scope>
    <source>
        <strain evidence="1">NC1722</strain>
    </source>
</reference>
<proteinExistence type="predicted"/>
<dbReference type="EMBL" id="JAINUG010000003">
    <property type="protein sequence ID" value="KAJ8417735.1"/>
    <property type="molecule type" value="Genomic_DNA"/>
</dbReference>
<gene>
    <name evidence="1" type="ORF">AAFF_G00225780</name>
</gene>
<accession>A0AAD7X2C2</accession>
<dbReference type="AlphaFoldDB" id="A0AAD7X2C2"/>
<name>A0AAD7X2C2_9TELE</name>
<organism evidence="1 2">
    <name type="scientific">Aldrovandia affinis</name>
    <dbReference type="NCBI Taxonomy" id="143900"/>
    <lineage>
        <taxon>Eukaryota</taxon>
        <taxon>Metazoa</taxon>
        <taxon>Chordata</taxon>
        <taxon>Craniata</taxon>
        <taxon>Vertebrata</taxon>
        <taxon>Euteleostomi</taxon>
        <taxon>Actinopterygii</taxon>
        <taxon>Neopterygii</taxon>
        <taxon>Teleostei</taxon>
        <taxon>Notacanthiformes</taxon>
        <taxon>Halosauridae</taxon>
        <taxon>Aldrovandia</taxon>
    </lineage>
</organism>
<comment type="caution">
    <text evidence="1">The sequence shown here is derived from an EMBL/GenBank/DDBJ whole genome shotgun (WGS) entry which is preliminary data.</text>
</comment>
<evidence type="ECO:0000313" key="1">
    <source>
        <dbReference type="EMBL" id="KAJ8417735.1"/>
    </source>
</evidence>
<protein>
    <submittedName>
        <fullName evidence="1">Uncharacterized protein</fullName>
    </submittedName>
</protein>